<keyword evidence="3" id="KW-0731">Sigma factor</keyword>
<gene>
    <name evidence="8" type="ORF">C0068_16260</name>
</gene>
<dbReference type="Gene3D" id="1.10.10.10">
    <property type="entry name" value="Winged helix-like DNA-binding domain superfamily/Winged helix DNA-binding domain"/>
    <property type="match status" value="1"/>
</dbReference>
<keyword evidence="2" id="KW-0805">Transcription regulation</keyword>
<proteinExistence type="inferred from homology"/>
<dbReference type="InterPro" id="IPR013324">
    <property type="entry name" value="RNA_pol_sigma_r3/r4-like"/>
</dbReference>
<keyword evidence="5" id="KW-0804">Transcription</keyword>
<name>A0A2S4HC81_9GAMM</name>
<dbReference type="InterPro" id="IPR013325">
    <property type="entry name" value="RNA_pol_sigma_r2"/>
</dbReference>
<evidence type="ECO:0000256" key="5">
    <source>
        <dbReference type="ARBA" id="ARBA00023163"/>
    </source>
</evidence>
<dbReference type="InterPro" id="IPR014284">
    <property type="entry name" value="RNA_pol_sigma-70_dom"/>
</dbReference>
<dbReference type="AlphaFoldDB" id="A0A2S4HC81"/>
<comment type="caution">
    <text evidence="8">The sequence shown here is derived from an EMBL/GenBank/DDBJ whole genome shotgun (WGS) entry which is preliminary data.</text>
</comment>
<evidence type="ECO:0000313" key="8">
    <source>
        <dbReference type="EMBL" id="POP51616.1"/>
    </source>
</evidence>
<dbReference type="Gene3D" id="1.10.1740.10">
    <property type="match status" value="1"/>
</dbReference>
<comment type="similarity">
    <text evidence="1">Belongs to the sigma-70 factor family. ECF subfamily.</text>
</comment>
<dbReference type="CDD" id="cd06171">
    <property type="entry name" value="Sigma70_r4"/>
    <property type="match status" value="1"/>
</dbReference>
<accession>A0A2S4HC81</accession>
<dbReference type="GO" id="GO:0016987">
    <property type="term" value="F:sigma factor activity"/>
    <property type="evidence" value="ECO:0007669"/>
    <property type="project" value="UniProtKB-KW"/>
</dbReference>
<dbReference type="Pfam" id="PF08281">
    <property type="entry name" value="Sigma70_r4_2"/>
    <property type="match status" value="1"/>
</dbReference>
<dbReference type="PANTHER" id="PTHR43133:SF8">
    <property type="entry name" value="RNA POLYMERASE SIGMA FACTOR HI_1459-RELATED"/>
    <property type="match status" value="1"/>
</dbReference>
<evidence type="ECO:0000259" key="7">
    <source>
        <dbReference type="Pfam" id="PF08281"/>
    </source>
</evidence>
<evidence type="ECO:0000256" key="4">
    <source>
        <dbReference type="ARBA" id="ARBA00023125"/>
    </source>
</evidence>
<dbReference type="Pfam" id="PF04542">
    <property type="entry name" value="Sigma70_r2"/>
    <property type="match status" value="1"/>
</dbReference>
<evidence type="ECO:0000256" key="2">
    <source>
        <dbReference type="ARBA" id="ARBA00023015"/>
    </source>
</evidence>
<evidence type="ECO:0000259" key="6">
    <source>
        <dbReference type="Pfam" id="PF04542"/>
    </source>
</evidence>
<dbReference type="PANTHER" id="PTHR43133">
    <property type="entry name" value="RNA POLYMERASE ECF-TYPE SIGMA FACTO"/>
    <property type="match status" value="1"/>
</dbReference>
<feature type="domain" description="RNA polymerase sigma factor 70 region 4 type 2" evidence="7">
    <location>
        <begin position="123"/>
        <end position="174"/>
    </location>
</feature>
<evidence type="ECO:0008006" key="10">
    <source>
        <dbReference type="Google" id="ProtNLM"/>
    </source>
</evidence>
<evidence type="ECO:0000256" key="1">
    <source>
        <dbReference type="ARBA" id="ARBA00010641"/>
    </source>
</evidence>
<dbReference type="SUPFAM" id="SSF88946">
    <property type="entry name" value="Sigma2 domain of RNA polymerase sigma factors"/>
    <property type="match status" value="1"/>
</dbReference>
<dbReference type="InterPro" id="IPR007627">
    <property type="entry name" value="RNA_pol_sigma70_r2"/>
</dbReference>
<dbReference type="SUPFAM" id="SSF88659">
    <property type="entry name" value="Sigma3 and sigma4 domains of RNA polymerase sigma factors"/>
    <property type="match status" value="1"/>
</dbReference>
<dbReference type="EMBL" id="PQGG01000037">
    <property type="protein sequence ID" value="POP51616.1"/>
    <property type="molecule type" value="Genomic_DNA"/>
</dbReference>
<protein>
    <recommendedName>
        <fullName evidence="10">RNA polymerase subunit sigma-70</fullName>
    </recommendedName>
</protein>
<organism evidence="8 9">
    <name type="scientific">Zhongshania marina</name>
    <dbReference type="NCBI Taxonomy" id="2304603"/>
    <lineage>
        <taxon>Bacteria</taxon>
        <taxon>Pseudomonadati</taxon>
        <taxon>Pseudomonadota</taxon>
        <taxon>Gammaproteobacteria</taxon>
        <taxon>Cellvibrionales</taxon>
        <taxon>Spongiibacteraceae</taxon>
        <taxon>Zhongshania</taxon>
    </lineage>
</organism>
<evidence type="ECO:0000313" key="9">
    <source>
        <dbReference type="Proteomes" id="UP000237222"/>
    </source>
</evidence>
<evidence type="ECO:0000256" key="3">
    <source>
        <dbReference type="ARBA" id="ARBA00023082"/>
    </source>
</evidence>
<keyword evidence="4" id="KW-0238">DNA-binding</keyword>
<dbReference type="GO" id="GO:0003677">
    <property type="term" value="F:DNA binding"/>
    <property type="evidence" value="ECO:0007669"/>
    <property type="project" value="UniProtKB-KW"/>
</dbReference>
<feature type="domain" description="RNA polymerase sigma-70 region 2" evidence="6">
    <location>
        <begin position="27"/>
        <end position="91"/>
    </location>
</feature>
<dbReference type="GO" id="GO:0006352">
    <property type="term" value="P:DNA-templated transcription initiation"/>
    <property type="evidence" value="ECO:0007669"/>
    <property type="project" value="InterPro"/>
</dbReference>
<dbReference type="InterPro" id="IPR013249">
    <property type="entry name" value="RNA_pol_sigma70_r4_t2"/>
</dbReference>
<reference evidence="8" key="1">
    <citation type="submission" date="2018-01" db="EMBL/GenBank/DDBJ databases">
        <authorList>
            <person name="Yu X.-D."/>
        </authorList>
    </citation>
    <scope>NUCLEOTIDE SEQUENCE</scope>
    <source>
        <strain evidence="8">ZX-21</strain>
    </source>
</reference>
<dbReference type="InterPro" id="IPR039425">
    <property type="entry name" value="RNA_pol_sigma-70-like"/>
</dbReference>
<dbReference type="Proteomes" id="UP000237222">
    <property type="component" value="Unassembled WGS sequence"/>
</dbReference>
<sequence>MGFSVQLSDFELMRRVADGDQQAFSTLLDRHSKMVLNLSYRIVLSRDDAEDLCQEVFERLWTQAPTWRDDAKLTTWLHRVTSNLALNYSQRVQQRHVLDDGLVEFIVDSAVSDEPVNEDENTAVLDALKALPDSQRAVMAFRFYQDTSVKDIAKIMGLSAKAVESLIGRAKQQLKARLGGRE</sequence>
<dbReference type="NCBIfam" id="TIGR02937">
    <property type="entry name" value="sigma70-ECF"/>
    <property type="match status" value="1"/>
</dbReference>
<dbReference type="InterPro" id="IPR036388">
    <property type="entry name" value="WH-like_DNA-bd_sf"/>
</dbReference>